<dbReference type="AlphaFoldDB" id="A0AA39LPV6"/>
<evidence type="ECO:0000256" key="1">
    <source>
        <dbReference type="ARBA" id="ARBA00000032"/>
    </source>
</evidence>
<comment type="caution">
    <text evidence="4">The sequence shown here is derived from an EMBL/GenBank/DDBJ whole genome shotgun (WGS) entry which is preliminary data.</text>
</comment>
<feature type="signal peptide" evidence="3">
    <location>
        <begin position="1"/>
        <end position="16"/>
    </location>
</feature>
<feature type="chain" id="PRO_5041426013" description="Acid phosphatase" evidence="3">
    <location>
        <begin position="17"/>
        <end position="377"/>
    </location>
</feature>
<reference evidence="4" key="1">
    <citation type="submission" date="2023-06" db="EMBL/GenBank/DDBJ databases">
        <title>Genomic analysis of the entomopathogenic nematode Steinernema hermaphroditum.</title>
        <authorList>
            <person name="Schwarz E.M."/>
            <person name="Heppert J.K."/>
            <person name="Baniya A."/>
            <person name="Schwartz H.T."/>
            <person name="Tan C.-H."/>
            <person name="Antoshechkin I."/>
            <person name="Sternberg P.W."/>
            <person name="Goodrich-Blair H."/>
            <person name="Dillman A.R."/>
        </authorList>
    </citation>
    <scope>NUCLEOTIDE SEQUENCE</scope>
    <source>
        <strain evidence="4">PS9179</strain>
        <tissue evidence="4">Whole animal</tissue>
    </source>
</reference>
<comment type="catalytic activity">
    <reaction evidence="1">
        <text>a phosphate monoester + H2O = an alcohol + phosphate</text>
        <dbReference type="Rhea" id="RHEA:15017"/>
        <dbReference type="ChEBI" id="CHEBI:15377"/>
        <dbReference type="ChEBI" id="CHEBI:30879"/>
        <dbReference type="ChEBI" id="CHEBI:43474"/>
        <dbReference type="ChEBI" id="CHEBI:67140"/>
        <dbReference type="EC" id="3.1.3.2"/>
    </reaction>
</comment>
<keyword evidence="5" id="KW-1185">Reference proteome</keyword>
<dbReference type="CDD" id="cd07061">
    <property type="entry name" value="HP_HAP_like"/>
    <property type="match status" value="1"/>
</dbReference>
<dbReference type="InterPro" id="IPR033379">
    <property type="entry name" value="Acid_Pase_AS"/>
</dbReference>
<dbReference type="Pfam" id="PF00328">
    <property type="entry name" value="His_Phos_2"/>
    <property type="match status" value="1"/>
</dbReference>
<dbReference type="InterPro" id="IPR029033">
    <property type="entry name" value="His_PPase_superfam"/>
</dbReference>
<evidence type="ECO:0000256" key="3">
    <source>
        <dbReference type="SAM" id="SignalP"/>
    </source>
</evidence>
<sequence>MRLFLLLFALFEASFARELLQIQALWRHGDRAPAKTFETDPHQADTWPVPWGELTNKGMWQHYVQGLKMKAEYIDRLQLVGPKYSSKEIYVRSTDSSRALMSAYANMAGFYSESNGTHPAEFEWPSNWTPVPVHTVRRDNDYALWQFSECARRIQLRKWRKTLPGFVDFMRNQATFLEEVSEKTKWNVSDLHTFVNLANILAIERKYNLSFPSWISDDVYKKVQLIGDRAWDFMFGGGGFSVPSNDELIAINGGVLLSEMIRNINDSVNGTSALRYHAYSGHDTSVSALLRTFGAKDAIVGGGQPDYASIIVVELWELREKDYGIRVVYSDNAGSPFRVVTHFLNRCQGREFCSLESFARQCGKYVVDDIKKICTVS</sequence>
<evidence type="ECO:0000256" key="2">
    <source>
        <dbReference type="ARBA" id="ARBA00005375"/>
    </source>
</evidence>
<dbReference type="Gene3D" id="3.40.50.1240">
    <property type="entry name" value="Phosphoglycerate mutase-like"/>
    <property type="match status" value="1"/>
</dbReference>
<evidence type="ECO:0008006" key="6">
    <source>
        <dbReference type="Google" id="ProtNLM"/>
    </source>
</evidence>
<name>A0AA39LPV6_9BILA</name>
<dbReference type="PANTHER" id="PTHR11567:SF210">
    <property type="entry name" value="ACID PHOSPHATASE 5-RELATED"/>
    <property type="match status" value="1"/>
</dbReference>
<protein>
    <recommendedName>
        <fullName evidence="6">Acid phosphatase</fullName>
    </recommendedName>
</protein>
<gene>
    <name evidence="4" type="ORF">QR680_017705</name>
</gene>
<dbReference type="PROSITE" id="PS00616">
    <property type="entry name" value="HIS_ACID_PHOSPHAT_1"/>
    <property type="match status" value="1"/>
</dbReference>
<dbReference type="InterPro" id="IPR000560">
    <property type="entry name" value="His_Pase_clade-2"/>
</dbReference>
<keyword evidence="3" id="KW-0732">Signal</keyword>
<dbReference type="SUPFAM" id="SSF53254">
    <property type="entry name" value="Phosphoglycerate mutase-like"/>
    <property type="match status" value="1"/>
</dbReference>
<comment type="similarity">
    <text evidence="2">Belongs to the histidine acid phosphatase family.</text>
</comment>
<dbReference type="Proteomes" id="UP001175271">
    <property type="component" value="Unassembled WGS sequence"/>
</dbReference>
<dbReference type="GO" id="GO:0003993">
    <property type="term" value="F:acid phosphatase activity"/>
    <property type="evidence" value="ECO:0007669"/>
    <property type="project" value="UniProtKB-EC"/>
</dbReference>
<accession>A0AA39LPV6</accession>
<proteinExistence type="inferred from homology"/>
<evidence type="ECO:0000313" key="5">
    <source>
        <dbReference type="Proteomes" id="UP001175271"/>
    </source>
</evidence>
<dbReference type="EMBL" id="JAUCMV010000004">
    <property type="protein sequence ID" value="KAK0404929.1"/>
    <property type="molecule type" value="Genomic_DNA"/>
</dbReference>
<organism evidence="4 5">
    <name type="scientific">Steinernema hermaphroditum</name>
    <dbReference type="NCBI Taxonomy" id="289476"/>
    <lineage>
        <taxon>Eukaryota</taxon>
        <taxon>Metazoa</taxon>
        <taxon>Ecdysozoa</taxon>
        <taxon>Nematoda</taxon>
        <taxon>Chromadorea</taxon>
        <taxon>Rhabditida</taxon>
        <taxon>Tylenchina</taxon>
        <taxon>Panagrolaimomorpha</taxon>
        <taxon>Strongyloidoidea</taxon>
        <taxon>Steinernematidae</taxon>
        <taxon>Steinernema</taxon>
    </lineage>
</organism>
<dbReference type="InterPro" id="IPR050645">
    <property type="entry name" value="Histidine_acid_phosphatase"/>
</dbReference>
<dbReference type="PANTHER" id="PTHR11567">
    <property type="entry name" value="ACID PHOSPHATASE-RELATED"/>
    <property type="match status" value="1"/>
</dbReference>
<evidence type="ECO:0000313" key="4">
    <source>
        <dbReference type="EMBL" id="KAK0404929.1"/>
    </source>
</evidence>